<name>G5JHY7_9STAP</name>
<protein>
    <submittedName>
        <fullName evidence="3">Putative beta-lactamase domain protein</fullName>
    </submittedName>
</protein>
<comment type="caution">
    <text evidence="3">The sequence shown here is derived from an EMBL/GenBank/DDBJ whole genome shotgun (WGS) entry which is preliminary data.</text>
</comment>
<proteinExistence type="predicted"/>
<dbReference type="InterPro" id="IPR001279">
    <property type="entry name" value="Metallo-B-lactamas"/>
</dbReference>
<dbReference type="RefSeq" id="WP_002463304.1">
    <property type="nucleotide sequence ID" value="NZ_AEUN01000377.1"/>
</dbReference>
<evidence type="ECO:0000256" key="1">
    <source>
        <dbReference type="ARBA" id="ARBA00022801"/>
    </source>
</evidence>
<dbReference type="Proteomes" id="UP000005413">
    <property type="component" value="Unassembled WGS sequence"/>
</dbReference>
<evidence type="ECO:0000259" key="2">
    <source>
        <dbReference type="Pfam" id="PF12706"/>
    </source>
</evidence>
<accession>G5JHY7</accession>
<dbReference type="GO" id="GO:0016787">
    <property type="term" value="F:hydrolase activity"/>
    <property type="evidence" value="ECO:0007669"/>
    <property type="project" value="UniProtKB-KW"/>
</dbReference>
<gene>
    <name evidence="3" type="ORF">SS7213T_05346</name>
</gene>
<dbReference type="Gene3D" id="3.60.15.10">
    <property type="entry name" value="Ribonuclease Z/Hydroxyacylglutathione hydrolase-like"/>
    <property type="match status" value="1"/>
</dbReference>
<dbReference type="InterPro" id="IPR050114">
    <property type="entry name" value="UPF0173_UPF0282_UlaG_hydrolase"/>
</dbReference>
<evidence type="ECO:0000313" key="3">
    <source>
        <dbReference type="EMBL" id="EHJ08180.1"/>
    </source>
</evidence>
<keyword evidence="4" id="KW-1185">Reference proteome</keyword>
<dbReference type="EMBL" id="AEUN01000377">
    <property type="protein sequence ID" value="EHJ08180.1"/>
    <property type="molecule type" value="Genomic_DNA"/>
</dbReference>
<reference evidence="3 4" key="1">
    <citation type="journal article" date="2012" name="BMC Genomics">
        <title>Comparative genomic analysis of the genus Staphylococcus including Staphylococcus aureus and its newly described sister species Staphylococcus simiae.</title>
        <authorList>
            <person name="Suzuki H."/>
            <person name="Lefebure T."/>
            <person name="Pavinski Bitar P."/>
            <person name="Stanhope M.J."/>
        </authorList>
    </citation>
    <scope>NUCLEOTIDE SEQUENCE [LARGE SCALE GENOMIC DNA]</scope>
    <source>
        <strain evidence="3 4">CCM 7213</strain>
    </source>
</reference>
<evidence type="ECO:0000313" key="4">
    <source>
        <dbReference type="Proteomes" id="UP000005413"/>
    </source>
</evidence>
<dbReference type="PATRIC" id="fig|911238.3.peg.892"/>
<dbReference type="InterPro" id="IPR036866">
    <property type="entry name" value="RibonucZ/Hydroxyglut_hydro"/>
</dbReference>
<feature type="domain" description="Metallo-beta-lactamase" evidence="2">
    <location>
        <begin position="20"/>
        <end position="216"/>
    </location>
</feature>
<dbReference type="PANTHER" id="PTHR43546:SF9">
    <property type="entry name" value="L-ASCORBATE-6-PHOSPHATE LACTONASE ULAG-RELATED"/>
    <property type="match status" value="1"/>
</dbReference>
<keyword evidence="1" id="KW-0378">Hydrolase</keyword>
<dbReference type="Pfam" id="PF12706">
    <property type="entry name" value="Lactamase_B_2"/>
    <property type="match status" value="1"/>
</dbReference>
<dbReference type="OrthoDB" id="9805728at2"/>
<dbReference type="AlphaFoldDB" id="G5JHY7"/>
<dbReference type="PANTHER" id="PTHR43546">
    <property type="entry name" value="UPF0173 METAL-DEPENDENT HYDROLASE MJ1163-RELATED"/>
    <property type="match status" value="1"/>
</dbReference>
<sequence>MNIRHLRNSTAIIEYAGQHILVDPMLSDKGTLAPFPNSPRQDEFNPLVALPMSIEDILEQTDVVLLTHLHVDHFDNKAVEVLPKDIKIYTQNEHDAKEVEEYGFTNVSVFNEVTHLGEVEMYKTEAQHGHGDILKMTGDVHGVVLKHEDEPTLYIAADTVWFDGVEQALKTYTPDVVVLNGGANQFYEGGPLVMDEQDILKVAQTLPLAQIAVVHMEAVNHWALSRKDLRAFLDDHDLSNRVVAPEDGELLTYNKNIIDHK</sequence>
<dbReference type="SUPFAM" id="SSF56281">
    <property type="entry name" value="Metallo-hydrolase/oxidoreductase"/>
    <property type="match status" value="1"/>
</dbReference>
<organism evidence="3 4">
    <name type="scientific">Staphylococcus simiae CCM 7213 = CCUG 51256</name>
    <dbReference type="NCBI Taxonomy" id="911238"/>
    <lineage>
        <taxon>Bacteria</taxon>
        <taxon>Bacillati</taxon>
        <taxon>Bacillota</taxon>
        <taxon>Bacilli</taxon>
        <taxon>Bacillales</taxon>
        <taxon>Staphylococcaceae</taxon>
        <taxon>Staphylococcus</taxon>
    </lineage>
</organism>